<organism evidence="1 2">
    <name type="scientific">Ferrimonas marina</name>
    <dbReference type="NCBI Taxonomy" id="299255"/>
    <lineage>
        <taxon>Bacteria</taxon>
        <taxon>Pseudomonadati</taxon>
        <taxon>Pseudomonadota</taxon>
        <taxon>Gammaproteobacteria</taxon>
        <taxon>Alteromonadales</taxon>
        <taxon>Ferrimonadaceae</taxon>
        <taxon>Ferrimonas</taxon>
    </lineage>
</organism>
<dbReference type="EMBL" id="FQXG01000009">
    <property type="protein sequence ID" value="SHI18669.1"/>
    <property type="molecule type" value="Genomic_DNA"/>
</dbReference>
<dbReference type="Gene3D" id="1.20.1050.10">
    <property type="match status" value="1"/>
</dbReference>
<proteinExistence type="predicted"/>
<dbReference type="AlphaFoldDB" id="A0A1M5Z3A8"/>
<reference evidence="1 2" key="1">
    <citation type="submission" date="2016-11" db="EMBL/GenBank/DDBJ databases">
        <authorList>
            <person name="Jaros S."/>
            <person name="Januszkiewicz K."/>
            <person name="Wedrychowicz H."/>
        </authorList>
    </citation>
    <scope>NUCLEOTIDE SEQUENCE [LARGE SCALE GENOMIC DNA]</scope>
    <source>
        <strain evidence="1 2">DSM 16917</strain>
    </source>
</reference>
<dbReference type="SUPFAM" id="SSF47616">
    <property type="entry name" value="GST C-terminal domain-like"/>
    <property type="match status" value="1"/>
</dbReference>
<accession>A0A1M5Z3A8</accession>
<sequence>MLPLVLYGKESQLSYCILSRVCELTGVAYLEQAYMEQTEIGQGHSPLGELPILRYQGTPVSSPVAALILLDTLTESLPLLPEEPGLRAQSIQWVEALFAIYGAGPAAGDAVTLEHAIQTSLQRSSYLIGKGYSLADLCLRQCLLKAGLSPHWSGETRNLLKYWQKRVESEEQSLRRRLQDVSPQPDLFLP</sequence>
<evidence type="ECO:0008006" key="3">
    <source>
        <dbReference type="Google" id="ProtNLM"/>
    </source>
</evidence>
<protein>
    <recommendedName>
        <fullName evidence="3">Glutathione S-transferase</fullName>
    </recommendedName>
</protein>
<dbReference type="RefSeq" id="WP_067665983.1">
    <property type="nucleotide sequence ID" value="NZ_FQXG01000009.1"/>
</dbReference>
<evidence type="ECO:0000313" key="2">
    <source>
        <dbReference type="Proteomes" id="UP000184268"/>
    </source>
</evidence>
<dbReference type="InterPro" id="IPR036282">
    <property type="entry name" value="Glutathione-S-Trfase_C_sf"/>
</dbReference>
<keyword evidence="2" id="KW-1185">Reference proteome</keyword>
<name>A0A1M5Z3A8_9GAMM</name>
<dbReference type="Proteomes" id="UP000184268">
    <property type="component" value="Unassembled WGS sequence"/>
</dbReference>
<gene>
    <name evidence="1" type="ORF">SAMN02745129_4557</name>
</gene>
<dbReference type="Gene3D" id="3.40.30.10">
    <property type="entry name" value="Glutaredoxin"/>
    <property type="match status" value="1"/>
</dbReference>
<evidence type="ECO:0000313" key="1">
    <source>
        <dbReference type="EMBL" id="SHI18669.1"/>
    </source>
</evidence>